<feature type="compositionally biased region" description="Basic and acidic residues" evidence="1">
    <location>
        <begin position="552"/>
        <end position="563"/>
    </location>
</feature>
<gene>
    <name evidence="2" type="ORF">THAOC_35307</name>
</gene>
<feature type="region of interest" description="Disordered" evidence="1">
    <location>
        <begin position="1"/>
        <end position="53"/>
    </location>
</feature>
<feature type="region of interest" description="Disordered" evidence="1">
    <location>
        <begin position="460"/>
        <end position="481"/>
    </location>
</feature>
<dbReference type="AlphaFoldDB" id="K0R3L6"/>
<organism evidence="2 3">
    <name type="scientific">Thalassiosira oceanica</name>
    <name type="common">Marine diatom</name>
    <dbReference type="NCBI Taxonomy" id="159749"/>
    <lineage>
        <taxon>Eukaryota</taxon>
        <taxon>Sar</taxon>
        <taxon>Stramenopiles</taxon>
        <taxon>Ochrophyta</taxon>
        <taxon>Bacillariophyta</taxon>
        <taxon>Coscinodiscophyceae</taxon>
        <taxon>Thalassiosirophycidae</taxon>
        <taxon>Thalassiosirales</taxon>
        <taxon>Thalassiosiraceae</taxon>
        <taxon>Thalassiosira</taxon>
    </lineage>
</organism>
<evidence type="ECO:0000313" key="2">
    <source>
        <dbReference type="EMBL" id="EJK46049.1"/>
    </source>
</evidence>
<feature type="compositionally biased region" description="Basic residues" evidence="1">
    <location>
        <begin position="9"/>
        <end position="24"/>
    </location>
</feature>
<feature type="compositionally biased region" description="Polar residues" evidence="1">
    <location>
        <begin position="462"/>
        <end position="481"/>
    </location>
</feature>
<evidence type="ECO:0000256" key="1">
    <source>
        <dbReference type="SAM" id="MobiDB-lite"/>
    </source>
</evidence>
<accession>K0R3L6</accession>
<dbReference type="eggNOG" id="ENOG502T8VV">
    <property type="taxonomic scope" value="Eukaryota"/>
</dbReference>
<feature type="region of interest" description="Disordered" evidence="1">
    <location>
        <begin position="552"/>
        <end position="594"/>
    </location>
</feature>
<dbReference type="OMA" id="CDDIAND"/>
<comment type="caution">
    <text evidence="2">The sequence shown here is derived from an EMBL/GenBank/DDBJ whole genome shotgun (WGS) entry which is preliminary data.</text>
</comment>
<dbReference type="Proteomes" id="UP000266841">
    <property type="component" value="Unassembled WGS sequence"/>
</dbReference>
<dbReference type="OrthoDB" id="10681640at2759"/>
<name>K0R3L6_THAOC</name>
<reference evidence="2 3" key="1">
    <citation type="journal article" date="2012" name="Genome Biol.">
        <title>Genome and low-iron response of an oceanic diatom adapted to chronic iron limitation.</title>
        <authorList>
            <person name="Lommer M."/>
            <person name="Specht M."/>
            <person name="Roy A.S."/>
            <person name="Kraemer L."/>
            <person name="Andreson R."/>
            <person name="Gutowska M.A."/>
            <person name="Wolf J."/>
            <person name="Bergner S.V."/>
            <person name="Schilhabel M.B."/>
            <person name="Klostermeier U.C."/>
            <person name="Beiko R.G."/>
            <person name="Rosenstiel P."/>
            <person name="Hippler M."/>
            <person name="Laroche J."/>
        </authorList>
    </citation>
    <scope>NUCLEOTIDE SEQUENCE [LARGE SCALE GENOMIC DNA]</scope>
    <source>
        <strain evidence="2 3">CCMP1005</strain>
    </source>
</reference>
<proteinExistence type="predicted"/>
<sequence>MGDIMKSPMRWRRKKKKECKKKSGSTKVTGTTSETAETSTTHTTTNARSDTMQLKRLSSADDSCCTRESDDGNTASLSYDSTINHHRALDAPGWVSQTSSNSWHENEKSACSSVIGDKFCDFSSDTSQNNRCSKSTASARSGADDIFDVVSKCSSSGTTSSMPSNFTLPLQEVRDAIKYHERLGMALSKLAINPDLECKDLCAYSTNSTPESTLDSNGMGGPNAIARRLGVSVQNKRDGGVSVSDAQNWTGFVVDDASLASSTRTNASKLEEHLSYLEEHMVQKAEAKPDEPDIAPCLPGELSETSRPNDHFFPDYEELISPTNSACGSGVDGVSGGSKRRFSAASFGQLVTSFTPPSTPLCSNISNSKLGSCRLETKPDETESDDDTVHQNDLDEILLCKDEMIESMTRIQDETATIMLEANDNIQKTIENEMEEQCTKLRTTMTEITKCLETKSKEMNKENLQTTRNRRSLSSAPQTPLQDKEMLKTIEFSLKSIEKNMLKSISTQMESDACQQRLMISEIVEEKVSKALAGANLEVQLAVQEVKKEKGRVAQRAQRDKTPPRLVPTGSDKKATNSVRFSPGFSPGLPTSGAKKKDAATWIKHRNSVLGKKSPGNGKKTLEDSFADTEILLDSFVNEMEDMIEGMDKVAGRMQYQESGWEDEQEF</sequence>
<feature type="compositionally biased region" description="Low complexity" evidence="1">
    <location>
        <begin position="25"/>
        <end position="45"/>
    </location>
</feature>
<evidence type="ECO:0000313" key="3">
    <source>
        <dbReference type="Proteomes" id="UP000266841"/>
    </source>
</evidence>
<protein>
    <submittedName>
        <fullName evidence="2">Uncharacterized protein</fullName>
    </submittedName>
</protein>
<keyword evidence="3" id="KW-1185">Reference proteome</keyword>
<dbReference type="EMBL" id="AGNL01048037">
    <property type="protein sequence ID" value="EJK46049.1"/>
    <property type="molecule type" value="Genomic_DNA"/>
</dbReference>